<accession>A0A0E9SMY7</accession>
<sequence length="43" mass="5015">MTKVVTVNRAIARVLFFLVKDENLKPTWRPTGYSLDYGFVIRV</sequence>
<dbReference type="EMBL" id="GBXM01065975">
    <property type="protein sequence ID" value="JAH42602.1"/>
    <property type="molecule type" value="Transcribed_RNA"/>
</dbReference>
<protein>
    <submittedName>
        <fullName evidence="1">Uncharacterized protein</fullName>
    </submittedName>
</protein>
<evidence type="ECO:0000313" key="1">
    <source>
        <dbReference type="EMBL" id="JAH42602.1"/>
    </source>
</evidence>
<organism evidence="1">
    <name type="scientific">Anguilla anguilla</name>
    <name type="common">European freshwater eel</name>
    <name type="synonym">Muraena anguilla</name>
    <dbReference type="NCBI Taxonomy" id="7936"/>
    <lineage>
        <taxon>Eukaryota</taxon>
        <taxon>Metazoa</taxon>
        <taxon>Chordata</taxon>
        <taxon>Craniata</taxon>
        <taxon>Vertebrata</taxon>
        <taxon>Euteleostomi</taxon>
        <taxon>Actinopterygii</taxon>
        <taxon>Neopterygii</taxon>
        <taxon>Teleostei</taxon>
        <taxon>Anguilliformes</taxon>
        <taxon>Anguillidae</taxon>
        <taxon>Anguilla</taxon>
    </lineage>
</organism>
<reference evidence="1" key="1">
    <citation type="submission" date="2014-11" db="EMBL/GenBank/DDBJ databases">
        <authorList>
            <person name="Amaro Gonzalez C."/>
        </authorList>
    </citation>
    <scope>NUCLEOTIDE SEQUENCE</scope>
</reference>
<proteinExistence type="predicted"/>
<name>A0A0E9SMY7_ANGAN</name>
<dbReference type="AlphaFoldDB" id="A0A0E9SMY7"/>
<reference evidence="1" key="2">
    <citation type="journal article" date="2015" name="Fish Shellfish Immunol.">
        <title>Early steps in the European eel (Anguilla anguilla)-Vibrio vulnificus interaction in the gills: Role of the RtxA13 toxin.</title>
        <authorList>
            <person name="Callol A."/>
            <person name="Pajuelo D."/>
            <person name="Ebbesson L."/>
            <person name="Teles M."/>
            <person name="MacKenzie S."/>
            <person name="Amaro C."/>
        </authorList>
    </citation>
    <scope>NUCLEOTIDE SEQUENCE</scope>
</reference>